<evidence type="ECO:0000313" key="7">
    <source>
        <dbReference type="Proteomes" id="UP000030645"/>
    </source>
</evidence>
<name>W9R8F0_9ROSA</name>
<comment type="function">
    <text evidence="1">May act as a substrate-specific adapter of an E3 ubiquitin-protein ligase complex (CUL3-RBX1-BTB) which mediates the ubiquitination and subsequent proteasomal degradation of target proteins.</text>
</comment>
<accession>W9R8F0</accession>
<dbReference type="Pfam" id="PF25553">
    <property type="entry name" value="BTB-POZ_ANK-like"/>
    <property type="match status" value="1"/>
</dbReference>
<dbReference type="PANTHER" id="PTHR31060">
    <property type="entry name" value="OSJNBA0011J08.25 PROTEIN-RELATED"/>
    <property type="match status" value="1"/>
</dbReference>
<dbReference type="Proteomes" id="UP000030645">
    <property type="component" value="Unassembled WGS sequence"/>
</dbReference>
<comment type="pathway">
    <text evidence="2">Protein modification; protein ubiquitination.</text>
</comment>
<reference evidence="7" key="1">
    <citation type="submission" date="2013-01" db="EMBL/GenBank/DDBJ databases">
        <title>Draft Genome Sequence of a Mulberry Tree, Morus notabilis C.K. Schneid.</title>
        <authorList>
            <person name="He N."/>
            <person name="Zhao S."/>
        </authorList>
    </citation>
    <scope>NUCLEOTIDE SEQUENCE</scope>
</reference>
<organism evidence="6 7">
    <name type="scientific">Morus notabilis</name>
    <dbReference type="NCBI Taxonomy" id="981085"/>
    <lineage>
        <taxon>Eukaryota</taxon>
        <taxon>Viridiplantae</taxon>
        <taxon>Streptophyta</taxon>
        <taxon>Embryophyta</taxon>
        <taxon>Tracheophyta</taxon>
        <taxon>Spermatophyta</taxon>
        <taxon>Magnoliopsida</taxon>
        <taxon>eudicotyledons</taxon>
        <taxon>Gunneridae</taxon>
        <taxon>Pentapetalae</taxon>
        <taxon>rosids</taxon>
        <taxon>fabids</taxon>
        <taxon>Rosales</taxon>
        <taxon>Moraceae</taxon>
        <taxon>Moreae</taxon>
        <taxon>Morus</taxon>
    </lineage>
</organism>
<keyword evidence="7" id="KW-1185">Reference proteome</keyword>
<dbReference type="InterPro" id="IPR058039">
    <property type="entry name" value="At3g05675-like_ankyrin"/>
</dbReference>
<evidence type="ECO:0000256" key="2">
    <source>
        <dbReference type="ARBA" id="ARBA00004906"/>
    </source>
</evidence>
<proteinExistence type="predicted"/>
<feature type="domain" description="At3g05675-like ankyrin-like" evidence="5">
    <location>
        <begin position="319"/>
        <end position="562"/>
    </location>
</feature>
<evidence type="ECO:0000256" key="1">
    <source>
        <dbReference type="ARBA" id="ARBA00002668"/>
    </source>
</evidence>
<protein>
    <recommendedName>
        <fullName evidence="5">At3g05675-like ankyrin-like domain-containing protein</fullName>
    </recommendedName>
</protein>
<evidence type="ECO:0000313" key="6">
    <source>
        <dbReference type="EMBL" id="EXB40976.1"/>
    </source>
</evidence>
<dbReference type="EMBL" id="KE343785">
    <property type="protein sequence ID" value="EXB40976.1"/>
    <property type="molecule type" value="Genomic_DNA"/>
</dbReference>
<evidence type="ECO:0000259" key="5">
    <source>
        <dbReference type="Pfam" id="PF25553"/>
    </source>
</evidence>
<dbReference type="PANTHER" id="PTHR31060:SF33">
    <property type="entry name" value="OS04G0278000 PROTEIN"/>
    <property type="match status" value="1"/>
</dbReference>
<sequence length="710" mass="80109">MDHSSRRRHSSRRDPFTRRRSWCCSFAVPPSSPDSISIHHSKTLRHGKTETLAKLHSSNSVPNSPQSSKSGLGLVGRIDPRRILSPGRVSPIDSDPTVDSIQEMAVESPAAVDSAPPARSESFRAPSERFRPQPEKSSCCGGNAFDVRLNLRGKKGGLLVLELNSEVLCANSEVFAGLIEEYRKGTSMASSSGSKMCRIEVPEVENLAMFRETIELMFEEDDITNRLLKIGVFRAIDVLEVEIATLYNFQVKSVLLSEVRVSAGIMFSKGVLSCLKYLEAVPWTEEEEEKLRDLFTRFKFDDVTTRDILARLYLLDSPDSEQNLSRQLIWSITSSTDAMARNELKSLVKGLLCKSSVYEKDQPDLNKEDIYAICQSCLDSLVILFEETSETVSPEKLVKKDSRKPLIERISRQVDNINWLLEILLDRQMAEEFVDMWANQEELLKMHENASPMVRYELSRVSAILFIALGTRKLHCRTESRSGLLQAWFGPMLSDFGWLQRCRKGLSTKVLEEAMGQALLTLPLKQQYLLFMEWFRNFSKHGTECPNLSKAFQIWWRRSFLRGSETHAIESRMEIIALEDPSFVSVGIANTAFPVGRTPTRVNSATKLYLPRTETKLHVPHAIDCKIRKLSGAKVVGDQTHAAPSFQNVNGIPIPSRGPTVKFFNGRTSALNTVNSSVIHHPYINGRRDPSLFVIEKQSYGLIPRRQANP</sequence>
<keyword evidence="3" id="KW-0833">Ubl conjugation pathway</keyword>
<feature type="region of interest" description="Disordered" evidence="4">
    <location>
        <begin position="107"/>
        <end position="137"/>
    </location>
</feature>
<dbReference type="InterPro" id="IPR038920">
    <property type="entry name" value="At3g05675-like"/>
</dbReference>
<dbReference type="UniPathway" id="UPA00143"/>
<feature type="compositionally biased region" description="Low complexity" evidence="4">
    <location>
        <begin position="57"/>
        <end position="70"/>
    </location>
</feature>
<feature type="region of interest" description="Disordered" evidence="4">
    <location>
        <begin position="54"/>
        <end position="74"/>
    </location>
</feature>
<dbReference type="eggNOG" id="ENOG502QV9R">
    <property type="taxonomic scope" value="Eukaryota"/>
</dbReference>
<gene>
    <name evidence="6" type="ORF">L484_020711</name>
</gene>
<dbReference type="GO" id="GO:0016567">
    <property type="term" value="P:protein ubiquitination"/>
    <property type="evidence" value="ECO:0007669"/>
    <property type="project" value="UniProtKB-UniPathway"/>
</dbReference>
<evidence type="ECO:0000256" key="3">
    <source>
        <dbReference type="ARBA" id="ARBA00022786"/>
    </source>
</evidence>
<dbReference type="STRING" id="981085.W9R8F0"/>
<evidence type="ECO:0000256" key="4">
    <source>
        <dbReference type="SAM" id="MobiDB-lite"/>
    </source>
</evidence>
<dbReference type="AlphaFoldDB" id="W9R8F0"/>